<evidence type="ECO:0000313" key="8">
    <source>
        <dbReference type="Proteomes" id="UP001521222"/>
    </source>
</evidence>
<evidence type="ECO:0000313" key="7">
    <source>
        <dbReference type="EMBL" id="KAL1608726.1"/>
    </source>
</evidence>
<organism evidence="7 8">
    <name type="scientific">Nothophoma quercina</name>
    <dbReference type="NCBI Taxonomy" id="749835"/>
    <lineage>
        <taxon>Eukaryota</taxon>
        <taxon>Fungi</taxon>
        <taxon>Dikarya</taxon>
        <taxon>Ascomycota</taxon>
        <taxon>Pezizomycotina</taxon>
        <taxon>Dothideomycetes</taxon>
        <taxon>Pleosporomycetidae</taxon>
        <taxon>Pleosporales</taxon>
        <taxon>Pleosporineae</taxon>
        <taxon>Didymellaceae</taxon>
        <taxon>Nothophoma</taxon>
    </lineage>
</organism>
<dbReference type="InterPro" id="IPR036259">
    <property type="entry name" value="MFS_trans_sf"/>
</dbReference>
<evidence type="ECO:0000256" key="1">
    <source>
        <dbReference type="ARBA" id="ARBA00004141"/>
    </source>
</evidence>
<keyword evidence="5 6" id="KW-0472">Membrane</keyword>
<dbReference type="Gene3D" id="1.20.1250.20">
    <property type="entry name" value="MFS general substrate transporter like domains"/>
    <property type="match status" value="1"/>
</dbReference>
<protein>
    <recommendedName>
        <fullName evidence="9">Sucrose transporter</fullName>
    </recommendedName>
</protein>
<comment type="subcellular location">
    <subcellularLocation>
        <location evidence="1">Membrane</location>
        <topology evidence="1">Multi-pass membrane protein</topology>
    </subcellularLocation>
</comment>
<dbReference type="SUPFAM" id="SSF103473">
    <property type="entry name" value="MFS general substrate transporter"/>
    <property type="match status" value="1"/>
</dbReference>
<feature type="transmembrane region" description="Helical" evidence="6">
    <location>
        <begin position="91"/>
        <end position="109"/>
    </location>
</feature>
<evidence type="ECO:0000256" key="5">
    <source>
        <dbReference type="ARBA" id="ARBA00023136"/>
    </source>
</evidence>
<feature type="transmembrane region" description="Helical" evidence="6">
    <location>
        <begin position="356"/>
        <end position="373"/>
    </location>
</feature>
<feature type="transmembrane region" description="Helical" evidence="6">
    <location>
        <begin position="129"/>
        <end position="146"/>
    </location>
</feature>
<name>A0ABR3RWA7_9PLEO</name>
<dbReference type="Pfam" id="PF13347">
    <property type="entry name" value="MFS_2"/>
    <property type="match status" value="1"/>
</dbReference>
<feature type="transmembrane region" description="Helical" evidence="6">
    <location>
        <begin position="330"/>
        <end position="349"/>
    </location>
</feature>
<gene>
    <name evidence="7" type="ORF">SLS59_001916</name>
</gene>
<dbReference type="Proteomes" id="UP001521222">
    <property type="component" value="Unassembled WGS sequence"/>
</dbReference>
<keyword evidence="3 6" id="KW-0812">Transmembrane</keyword>
<feature type="transmembrane region" description="Helical" evidence="6">
    <location>
        <begin position="274"/>
        <end position="297"/>
    </location>
</feature>
<evidence type="ECO:0000256" key="4">
    <source>
        <dbReference type="ARBA" id="ARBA00022989"/>
    </source>
</evidence>
<feature type="transmembrane region" description="Helical" evidence="6">
    <location>
        <begin position="231"/>
        <end position="253"/>
    </location>
</feature>
<dbReference type="PANTHER" id="PTHR19432">
    <property type="entry name" value="SUGAR TRANSPORTER"/>
    <property type="match status" value="1"/>
</dbReference>
<accession>A0ABR3RWA7</accession>
<keyword evidence="4 6" id="KW-1133">Transmembrane helix</keyword>
<dbReference type="PANTHER" id="PTHR19432:SF76">
    <property type="entry name" value="TRANSPORTER, PUTATIVE (EUROFUNG)-RELATED"/>
    <property type="match status" value="1"/>
</dbReference>
<sequence length="375" mass="40701">MPSVAQWAGTPSIKGSSESMRMALLTASLIGLQITWNVEMTYCTPYLLELGLTKSRISLVWVAGPLSGLIMQPVVGVIADRSTSRYGRRRPFMVGCTILTSLFLLLLGWTKEVVQLFASEKETVKNATIVLAVFSIYGIDFAINAVQGSCWQQLGESNGGRGKSDRFKQLTVVAAFCLCLTVGLTSWAVTERVLIGHDGEEKLSAIKVLTDLAKSTFDLPASIKQICHVQFWSWIGWFPFLFYSTTWVGEVYLRYDAPASVKASNDMTGQVGRIGSLALIGFSVVTFIMSVLLPFIVKSPEGEEPPFTARPPAKLATFVQKAGALKPSLLTAWTISHGVFAGAMCLAPFVTSLRSATLIIGVCGMYVFPSLVISL</sequence>
<comment type="caution">
    <text evidence="7">The sequence shown here is derived from an EMBL/GenBank/DDBJ whole genome shotgun (WGS) entry which is preliminary data.</text>
</comment>
<reference evidence="7 8" key="1">
    <citation type="submission" date="2024-02" db="EMBL/GenBank/DDBJ databases">
        <title>De novo assembly and annotation of 12 fungi associated with fruit tree decline syndrome in Ontario, Canada.</title>
        <authorList>
            <person name="Sulman M."/>
            <person name="Ellouze W."/>
            <person name="Ilyukhin E."/>
        </authorList>
    </citation>
    <scope>NUCLEOTIDE SEQUENCE [LARGE SCALE GENOMIC DNA]</scope>
    <source>
        <strain evidence="7 8">M97-236</strain>
    </source>
</reference>
<evidence type="ECO:0000256" key="3">
    <source>
        <dbReference type="ARBA" id="ARBA00022692"/>
    </source>
</evidence>
<evidence type="ECO:0008006" key="9">
    <source>
        <dbReference type="Google" id="ProtNLM"/>
    </source>
</evidence>
<evidence type="ECO:0000256" key="2">
    <source>
        <dbReference type="ARBA" id="ARBA00022448"/>
    </source>
</evidence>
<proteinExistence type="predicted"/>
<feature type="transmembrane region" description="Helical" evidence="6">
    <location>
        <begin position="167"/>
        <end position="189"/>
    </location>
</feature>
<dbReference type="EMBL" id="JAKIXB020000005">
    <property type="protein sequence ID" value="KAL1608726.1"/>
    <property type="molecule type" value="Genomic_DNA"/>
</dbReference>
<evidence type="ECO:0000256" key="6">
    <source>
        <dbReference type="SAM" id="Phobius"/>
    </source>
</evidence>
<keyword evidence="8" id="KW-1185">Reference proteome</keyword>
<keyword evidence="2" id="KW-0813">Transport</keyword>
<feature type="transmembrane region" description="Helical" evidence="6">
    <location>
        <begin position="58"/>
        <end position="79"/>
    </location>
</feature>